<dbReference type="AlphaFoldDB" id="A0AAD4WKK0"/>
<proteinExistence type="predicted"/>
<comment type="caution">
    <text evidence="1">The sequence shown here is derived from an EMBL/GenBank/DDBJ whole genome shotgun (WGS) entry which is preliminary data.</text>
</comment>
<protein>
    <submittedName>
        <fullName evidence="1">Uncharacterized protein</fullName>
    </submittedName>
</protein>
<name>A0AAD4WKK0_PRUDU</name>
<keyword evidence="2" id="KW-1185">Reference proteome</keyword>
<dbReference type="EMBL" id="JAJFAZ020000002">
    <property type="protein sequence ID" value="KAI5343951.1"/>
    <property type="molecule type" value="Genomic_DNA"/>
</dbReference>
<evidence type="ECO:0000313" key="2">
    <source>
        <dbReference type="Proteomes" id="UP001054821"/>
    </source>
</evidence>
<sequence>MSNTKHQIEEARILTLDTVVIALYLHYLSYKPLATKFNVDSLLLVVLCKYTWQDFGAKLQETDKPSSDCLIPAQKLSDGCSGGNKVGSGNEFIEEPLKRIWRSSDLDSMLDEKENVYEYENHPREYFSLRQSSRM</sequence>
<evidence type="ECO:0000313" key="1">
    <source>
        <dbReference type="EMBL" id="KAI5343951.1"/>
    </source>
</evidence>
<accession>A0AAD4WKK0</accession>
<gene>
    <name evidence="1" type="ORF">L3X38_011827</name>
</gene>
<reference evidence="1 2" key="1">
    <citation type="journal article" date="2022" name="G3 (Bethesda)">
        <title>Whole-genome sequence and methylome profiling of the almond [Prunus dulcis (Mill.) D.A. Webb] cultivar 'Nonpareil'.</title>
        <authorList>
            <person name="D'Amico-Willman K.M."/>
            <person name="Ouma W.Z."/>
            <person name="Meulia T."/>
            <person name="Sideli G.M."/>
            <person name="Gradziel T.M."/>
            <person name="Fresnedo-Ramirez J."/>
        </authorList>
    </citation>
    <scope>NUCLEOTIDE SEQUENCE [LARGE SCALE GENOMIC DNA]</scope>
    <source>
        <strain evidence="1">Clone GOH B32 T37-40</strain>
    </source>
</reference>
<dbReference type="Proteomes" id="UP001054821">
    <property type="component" value="Chromosome 2"/>
</dbReference>
<organism evidence="1 2">
    <name type="scientific">Prunus dulcis</name>
    <name type="common">Almond</name>
    <name type="synonym">Amygdalus dulcis</name>
    <dbReference type="NCBI Taxonomy" id="3755"/>
    <lineage>
        <taxon>Eukaryota</taxon>
        <taxon>Viridiplantae</taxon>
        <taxon>Streptophyta</taxon>
        <taxon>Embryophyta</taxon>
        <taxon>Tracheophyta</taxon>
        <taxon>Spermatophyta</taxon>
        <taxon>Magnoliopsida</taxon>
        <taxon>eudicotyledons</taxon>
        <taxon>Gunneridae</taxon>
        <taxon>Pentapetalae</taxon>
        <taxon>rosids</taxon>
        <taxon>fabids</taxon>
        <taxon>Rosales</taxon>
        <taxon>Rosaceae</taxon>
        <taxon>Amygdaloideae</taxon>
        <taxon>Amygdaleae</taxon>
        <taxon>Prunus</taxon>
    </lineage>
</organism>